<dbReference type="AlphaFoldDB" id="A0A670IEQ7"/>
<keyword evidence="4" id="KW-1185">Reference proteome</keyword>
<dbReference type="PANTHER" id="PTHR46019">
    <property type="entry name" value="BPI FOLD-CONTAINING FAMILY B MEMBER 4-RELATED"/>
    <property type="match status" value="1"/>
</dbReference>
<dbReference type="OMA" id="RSCHAEF"/>
<dbReference type="PANTHER" id="PTHR46019:SF4">
    <property type="entry name" value="BPI FOLD-CONTAINING FAMILY B MEMBER 4"/>
    <property type="match status" value="1"/>
</dbReference>
<keyword evidence="1" id="KW-0732">Signal</keyword>
<dbReference type="InterPro" id="IPR017943">
    <property type="entry name" value="Bactericidal_perm-incr_a/b_dom"/>
</dbReference>
<dbReference type="GeneTree" id="ENSGT01040000241475"/>
<reference evidence="3" key="2">
    <citation type="submission" date="2025-08" db="UniProtKB">
        <authorList>
            <consortium name="Ensembl"/>
        </authorList>
    </citation>
    <scope>IDENTIFICATION</scope>
</reference>
<reference evidence="3 4" key="1">
    <citation type="journal article" date="2019" name="Proc. Natl. Acad. Sci. U.S.A.">
        <title>Regulatory changes in pterin and carotenoid genes underlie balanced color polymorphisms in the wall lizard.</title>
        <authorList>
            <person name="Andrade P."/>
            <person name="Pinho C."/>
            <person name="Perez I de Lanuza G."/>
            <person name="Afonso S."/>
            <person name="Brejcha J."/>
            <person name="Rubin C.J."/>
            <person name="Wallerman O."/>
            <person name="Pereira P."/>
            <person name="Sabatino S.J."/>
            <person name="Bellati A."/>
            <person name="Pellitteri-Rosa D."/>
            <person name="Bosakova Z."/>
            <person name="Bunikis I."/>
            <person name="Carretero M.A."/>
            <person name="Feiner N."/>
            <person name="Marsik P."/>
            <person name="Pauperio F."/>
            <person name="Salvi D."/>
            <person name="Soler L."/>
            <person name="While G.M."/>
            <person name="Uller T."/>
            <person name="Font E."/>
            <person name="Andersson L."/>
            <person name="Carneiro M."/>
        </authorList>
    </citation>
    <scope>NUCLEOTIDE SEQUENCE</scope>
</reference>
<dbReference type="Proteomes" id="UP000472272">
    <property type="component" value="Chromosome 6"/>
</dbReference>
<name>A0A670IEQ7_PODMU</name>
<accession>A0A670IEQ7</accession>
<sequence length="497" mass="55002">MLDAILLHVLLQTLQCKARPGSHLKLRLHRPCGACDSDSIQLNLWLQSWLDSVFEATSMSLTRLQEDRKTGVPGTDVSSIFLRHELLQSHFLAIQFPDVPHKDKHPENWIKELHVVRVFTPSVSLELYEKVDSLVCIKTRFHLSGKFFFGKHFERIDIILDVDIKAEVRFDSYFAGGFHIRMQVCKSEFAIARIICPSHLLVNKVRPTVTTILAASFHKTVCTAVEVVINVSGVDFLHTANVFFSVGTVATMQYQLASLPLITSNYVALEFNMIIRTGGRYITLPVGAGSVSLPVLHHHGFCLGMSQASLDAILMVLIQIRVQEFISTPEVFSAASELTTAIASLLSHQKCPKCPLKAPLKITISLVGIRRIILEPKRAVIELSVEIALLAKGPSGSLVGLFVMKANLKLSVHASVFGGRLFFTTKLASLELLLVSSQVGPVNVSVLVKLMKLLIAETFVPQVNECLDVGIPLPPVLHIRWNYPAIHFTQGMLALCV</sequence>
<evidence type="ECO:0000313" key="3">
    <source>
        <dbReference type="Ensembl" id="ENSPMRP00000010178.1"/>
    </source>
</evidence>
<dbReference type="InterPro" id="IPR051660">
    <property type="entry name" value="BPI_fold-BPI/LBP"/>
</dbReference>
<dbReference type="Pfam" id="PF02886">
    <property type="entry name" value="LBP_BPI_CETP_C"/>
    <property type="match status" value="1"/>
</dbReference>
<dbReference type="InterPro" id="IPR017942">
    <property type="entry name" value="Lipid-bd_serum_glycop_N"/>
</dbReference>
<evidence type="ECO:0000313" key="4">
    <source>
        <dbReference type="Proteomes" id="UP000472272"/>
    </source>
</evidence>
<proteinExistence type="predicted"/>
<dbReference type="Ensembl" id="ENSPMRT00000010842.1">
    <property type="protein sequence ID" value="ENSPMRP00000010178.1"/>
    <property type="gene ID" value="ENSPMRG00000006779.1"/>
</dbReference>
<evidence type="ECO:0000256" key="1">
    <source>
        <dbReference type="SAM" id="SignalP"/>
    </source>
</evidence>
<protein>
    <recommendedName>
        <fullName evidence="2">Lipid-binding serum glycoprotein C-terminal domain-containing protein</fullName>
    </recommendedName>
</protein>
<feature type="domain" description="Lipid-binding serum glycoprotein C-terminal" evidence="2">
    <location>
        <begin position="295"/>
        <end position="497"/>
    </location>
</feature>
<organism evidence="3 4">
    <name type="scientific">Podarcis muralis</name>
    <name type="common">Wall lizard</name>
    <name type="synonym">Lacerta muralis</name>
    <dbReference type="NCBI Taxonomy" id="64176"/>
    <lineage>
        <taxon>Eukaryota</taxon>
        <taxon>Metazoa</taxon>
        <taxon>Chordata</taxon>
        <taxon>Craniata</taxon>
        <taxon>Vertebrata</taxon>
        <taxon>Euteleostomi</taxon>
        <taxon>Lepidosauria</taxon>
        <taxon>Squamata</taxon>
        <taxon>Bifurcata</taxon>
        <taxon>Unidentata</taxon>
        <taxon>Episquamata</taxon>
        <taxon>Laterata</taxon>
        <taxon>Lacertibaenia</taxon>
        <taxon>Lacertidae</taxon>
        <taxon>Podarcis</taxon>
    </lineage>
</organism>
<evidence type="ECO:0000259" key="2">
    <source>
        <dbReference type="SMART" id="SM00329"/>
    </source>
</evidence>
<dbReference type="Pfam" id="PF01273">
    <property type="entry name" value="LBP_BPI_CETP"/>
    <property type="match status" value="1"/>
</dbReference>
<dbReference type="Gene3D" id="3.15.20.10">
    <property type="entry name" value="Bactericidal permeability-increasing protein, domain 2"/>
    <property type="match status" value="1"/>
</dbReference>
<feature type="chain" id="PRO_5025529345" description="Lipid-binding serum glycoprotein C-terminal domain-containing protein" evidence="1">
    <location>
        <begin position="19"/>
        <end position="497"/>
    </location>
</feature>
<dbReference type="SMART" id="SM00329">
    <property type="entry name" value="BPI2"/>
    <property type="match status" value="1"/>
</dbReference>
<dbReference type="Gene3D" id="3.15.10.10">
    <property type="entry name" value="Bactericidal permeability-increasing protein, domain 1"/>
    <property type="match status" value="1"/>
</dbReference>
<dbReference type="InterPro" id="IPR001124">
    <property type="entry name" value="Lipid-bd_serum_glycop_C"/>
</dbReference>
<dbReference type="GO" id="GO:0008289">
    <property type="term" value="F:lipid binding"/>
    <property type="evidence" value="ECO:0007669"/>
    <property type="project" value="InterPro"/>
</dbReference>
<dbReference type="SUPFAM" id="SSF55394">
    <property type="entry name" value="Bactericidal permeability-increasing protein, BPI"/>
    <property type="match status" value="2"/>
</dbReference>
<feature type="signal peptide" evidence="1">
    <location>
        <begin position="1"/>
        <end position="18"/>
    </location>
</feature>
<reference evidence="3" key="3">
    <citation type="submission" date="2025-09" db="UniProtKB">
        <authorList>
            <consortium name="Ensembl"/>
        </authorList>
    </citation>
    <scope>IDENTIFICATION</scope>
</reference>